<dbReference type="Proteomes" id="UP000288805">
    <property type="component" value="Unassembled WGS sequence"/>
</dbReference>
<sequence>MWAYNMKLNLAKYTFGISVGKFLGFMVTQRGFEVNPTQIEAVLETPSQATKGVATPHRSSSSFGVFHSQFHGQAETFLPHA</sequence>
<reference evidence="1 2" key="1">
    <citation type="journal article" date="2018" name="PLoS Genet.">
        <title>Population sequencing reveals clonal diversity and ancestral inbreeding in the grapevine cultivar Chardonnay.</title>
        <authorList>
            <person name="Roach M.J."/>
            <person name="Johnson D.L."/>
            <person name="Bohlmann J."/>
            <person name="van Vuuren H.J."/>
            <person name="Jones S.J."/>
            <person name="Pretorius I.S."/>
            <person name="Schmidt S.A."/>
            <person name="Borneman A.R."/>
        </authorList>
    </citation>
    <scope>NUCLEOTIDE SEQUENCE [LARGE SCALE GENOMIC DNA]</scope>
    <source>
        <strain evidence="2">cv. Chardonnay</strain>
        <tissue evidence="1">Leaf</tissue>
    </source>
</reference>
<accession>A0A438G3W4</accession>
<dbReference type="SUPFAM" id="SSF56672">
    <property type="entry name" value="DNA/RNA polymerases"/>
    <property type="match status" value="1"/>
</dbReference>
<comment type="caution">
    <text evidence="1">The sequence shown here is derived from an EMBL/GenBank/DDBJ whole genome shotgun (WGS) entry which is preliminary data.</text>
</comment>
<dbReference type="AlphaFoldDB" id="A0A438G3W4"/>
<evidence type="ECO:0000313" key="1">
    <source>
        <dbReference type="EMBL" id="RVW66888.1"/>
    </source>
</evidence>
<name>A0A438G3W4_VITVI</name>
<gene>
    <name evidence="1" type="ORF">CK203_065897</name>
</gene>
<organism evidence="1 2">
    <name type="scientific">Vitis vinifera</name>
    <name type="common">Grape</name>
    <dbReference type="NCBI Taxonomy" id="29760"/>
    <lineage>
        <taxon>Eukaryota</taxon>
        <taxon>Viridiplantae</taxon>
        <taxon>Streptophyta</taxon>
        <taxon>Embryophyta</taxon>
        <taxon>Tracheophyta</taxon>
        <taxon>Spermatophyta</taxon>
        <taxon>Magnoliopsida</taxon>
        <taxon>eudicotyledons</taxon>
        <taxon>Gunneridae</taxon>
        <taxon>Pentapetalae</taxon>
        <taxon>rosids</taxon>
        <taxon>Vitales</taxon>
        <taxon>Vitaceae</taxon>
        <taxon>Viteae</taxon>
        <taxon>Vitis</taxon>
    </lineage>
</organism>
<proteinExistence type="predicted"/>
<dbReference type="InterPro" id="IPR043502">
    <property type="entry name" value="DNA/RNA_pol_sf"/>
</dbReference>
<dbReference type="EMBL" id="QGNW01000617">
    <property type="protein sequence ID" value="RVW66888.1"/>
    <property type="molecule type" value="Genomic_DNA"/>
</dbReference>
<evidence type="ECO:0000313" key="2">
    <source>
        <dbReference type="Proteomes" id="UP000288805"/>
    </source>
</evidence>
<protein>
    <submittedName>
        <fullName evidence="1">Uncharacterized protein</fullName>
    </submittedName>
</protein>